<name>A0A1Q6A002_9SPHI</name>
<feature type="transmembrane region" description="Helical" evidence="10">
    <location>
        <begin position="886"/>
        <end position="909"/>
    </location>
</feature>
<dbReference type="Proteomes" id="UP000186720">
    <property type="component" value="Unassembled WGS sequence"/>
</dbReference>
<dbReference type="Pfam" id="PF00873">
    <property type="entry name" value="ACR_tran"/>
    <property type="match status" value="1"/>
</dbReference>
<dbReference type="Gene3D" id="3.30.70.1320">
    <property type="entry name" value="Multidrug efflux transporter AcrB pore domain like"/>
    <property type="match status" value="1"/>
</dbReference>
<dbReference type="Gene3D" id="1.20.1640.10">
    <property type="entry name" value="Multidrug efflux transporter AcrB transmembrane domain"/>
    <property type="match status" value="2"/>
</dbReference>
<evidence type="ECO:0000256" key="10">
    <source>
        <dbReference type="SAM" id="Phobius"/>
    </source>
</evidence>
<dbReference type="InterPro" id="IPR000731">
    <property type="entry name" value="SSD"/>
</dbReference>
<evidence type="ECO:0000256" key="2">
    <source>
        <dbReference type="ARBA" id="ARBA00010942"/>
    </source>
</evidence>
<evidence type="ECO:0000256" key="7">
    <source>
        <dbReference type="ARBA" id="ARBA00022989"/>
    </source>
</evidence>
<dbReference type="PANTHER" id="PTHR32063:SF76">
    <property type="entry name" value="EFFLUX PUMP MEMBRANE TRANSPORTER"/>
    <property type="match status" value="1"/>
</dbReference>
<dbReference type="EMBL" id="MPPL01000001">
    <property type="protein sequence ID" value="OKS87321.1"/>
    <property type="molecule type" value="Genomic_DNA"/>
</dbReference>
<keyword evidence="7 10" id="KW-1133">Transmembrane helix</keyword>
<dbReference type="SUPFAM" id="SSF82714">
    <property type="entry name" value="Multidrug efflux transporter AcrB TolC docking domain, DN and DC subdomains"/>
    <property type="match status" value="2"/>
</dbReference>
<accession>A0A1Q6A002</accession>
<evidence type="ECO:0000256" key="4">
    <source>
        <dbReference type="ARBA" id="ARBA00022475"/>
    </source>
</evidence>
<evidence type="ECO:0000313" key="13">
    <source>
        <dbReference type="Proteomes" id="UP000186720"/>
    </source>
</evidence>
<feature type="transmembrane region" description="Helical" evidence="10">
    <location>
        <begin position="915"/>
        <end position="937"/>
    </location>
</feature>
<keyword evidence="6 10" id="KW-0812">Transmembrane</keyword>
<dbReference type="Gene3D" id="3.30.70.1430">
    <property type="entry name" value="Multidrug efflux transporter AcrB pore domain"/>
    <property type="match status" value="2"/>
</dbReference>
<keyword evidence="9" id="KW-0175">Coiled coil</keyword>
<dbReference type="InterPro" id="IPR001036">
    <property type="entry name" value="Acrflvin-R"/>
</dbReference>
<feature type="transmembrane region" description="Helical" evidence="10">
    <location>
        <begin position="324"/>
        <end position="343"/>
    </location>
</feature>
<proteinExistence type="inferred from homology"/>
<keyword evidence="8 10" id="KW-0472">Membrane</keyword>
<dbReference type="Gene3D" id="3.30.70.1440">
    <property type="entry name" value="Multidrug efflux transporter AcrB pore domain"/>
    <property type="match status" value="1"/>
</dbReference>
<feature type="transmembrane region" description="Helical" evidence="10">
    <location>
        <begin position="422"/>
        <end position="442"/>
    </location>
</feature>
<feature type="transmembrane region" description="Helical" evidence="10">
    <location>
        <begin position="454"/>
        <end position="481"/>
    </location>
</feature>
<dbReference type="FunFam" id="1.20.1640.10:FF:000001">
    <property type="entry name" value="Efflux pump membrane transporter"/>
    <property type="match status" value="1"/>
</dbReference>
<dbReference type="NCBIfam" id="TIGR00915">
    <property type="entry name" value="2A0602"/>
    <property type="match status" value="1"/>
</dbReference>
<feature type="transmembrane region" description="Helical" evidence="10">
    <location>
        <begin position="957"/>
        <end position="978"/>
    </location>
</feature>
<evidence type="ECO:0000256" key="9">
    <source>
        <dbReference type="SAM" id="Coils"/>
    </source>
</evidence>
<gene>
    <name evidence="12" type="ORF">RG47T_2782</name>
</gene>
<comment type="subcellular location">
    <subcellularLocation>
        <location evidence="1">Cell inner membrane</location>
        <topology evidence="1">Multi-pass membrane protein</topology>
    </subcellularLocation>
</comment>
<dbReference type="GO" id="GO:0015562">
    <property type="term" value="F:efflux transmembrane transporter activity"/>
    <property type="evidence" value="ECO:0007669"/>
    <property type="project" value="InterPro"/>
</dbReference>
<organism evidence="12 13">
    <name type="scientific">Mucilaginibacter polytrichastri</name>
    <dbReference type="NCBI Taxonomy" id="1302689"/>
    <lineage>
        <taxon>Bacteria</taxon>
        <taxon>Pseudomonadati</taxon>
        <taxon>Bacteroidota</taxon>
        <taxon>Sphingobacteriia</taxon>
        <taxon>Sphingobacteriales</taxon>
        <taxon>Sphingobacteriaceae</taxon>
        <taxon>Mucilaginibacter</taxon>
    </lineage>
</organism>
<reference evidence="12 13" key="1">
    <citation type="submission" date="2016-11" db="EMBL/GenBank/DDBJ databases">
        <title>Whole Genome Sequencing of Mucilaginibacter polytrichastri RG4-7(T) isolated from the moss sample.</title>
        <authorList>
            <person name="Li Y."/>
        </authorList>
    </citation>
    <scope>NUCLEOTIDE SEQUENCE [LARGE SCALE GENOMIC DNA]</scope>
    <source>
        <strain evidence="12 13">RG4-7</strain>
    </source>
</reference>
<dbReference type="STRING" id="1302689.RG47T_2782"/>
<dbReference type="PANTHER" id="PTHR32063">
    <property type="match status" value="1"/>
</dbReference>
<feature type="coiled-coil region" evidence="9">
    <location>
        <begin position="1026"/>
        <end position="1069"/>
    </location>
</feature>
<dbReference type="Gene3D" id="3.30.2090.10">
    <property type="entry name" value="Multidrug efflux transporter AcrB TolC docking domain, DN and DC subdomains"/>
    <property type="match status" value="2"/>
</dbReference>
<dbReference type="PRINTS" id="PR00702">
    <property type="entry name" value="ACRIFLAVINRP"/>
</dbReference>
<dbReference type="InterPro" id="IPR004764">
    <property type="entry name" value="MdtF-like"/>
</dbReference>
<feature type="transmembrane region" description="Helical" evidence="10">
    <location>
        <begin position="350"/>
        <end position="372"/>
    </location>
</feature>
<dbReference type="PROSITE" id="PS50156">
    <property type="entry name" value="SSD"/>
    <property type="match status" value="1"/>
</dbReference>
<sequence>MLMISGLICLFNLAVDQYPNISPPSVSVNGSYTGADAQTVEQTVAIPIEEQVNGTPGMEYMQSTNTNSGGVGIRVTFKIGTNVQVAALNVQNRVGIASPLLPSVVSKLGLTVRASNPDQLMLVAIYSPKKTHNITFLDNYTNVFIKDAILRVPGVGDVSARTDVFSMRIWMNPDKMASYGLTPADVTAALNGQNVYVAAGSVGAPPQQSSQTYETGILVNGMLSKVSDYEQIVVRSIPATGQLVYLKDVARVELGKFTFSSNAFADGNRCSTIQIYQSPGSNALQTAENVYAELAKLKKAFPADVDYSVPFESVTIIKVSMDEVIGTLLKALGLVAIVVFLFLQNWRSTLIPIFAIPVSILATFCFFIPLGFTINTLTMFGFVLAIGIVVDDAIIVVEAVQHYIDEQHMSPKEATYQAMKEISAPVIAIALILASVFVPVGFIPGIVGRLYQQFAITIAISVVVSAFIALSLTPALCTLLLRPSHHEQSNNWLDKFFFHFNRIFDKITFRYTNGVQRSIKGARYIVLLLLLICIGTWFLFKMKPSGFVPSEDGGRLYITYQLPEASSTTQSVNVMTKMMKIVTATPGMLHYTAISGFNILNGGANSNNGSMFCMLKPWDQRTTPATQIEGITKALKVRFAKAGIKNANIVVIQPPPIRGIGLAAGFSMQIEQGNSSDDIHAFEKVVQNFVAEAHKVPAIATSFSYFSAHTPSYELTVDREKCEKIGVSISDVFSTMQSYMGSSFVNNFTLYNRTYHTVIQADTTYRAVIADMNKYYVRNSVGSMVPLSTLISYKPISTAPLISHFNIFRSAEVDGAIPPGYSSGQSLDELKKLAARVLPRGYTVEFSGLSYEEIKAGSTTVYIFMFSIMFVFLFLAALYESWSVPFSVMLAVPISAFGAILALTCVPTLTNNVYAQIGLITLIGLSAKNAILIVEFAKLRVDRGEELIKSTLEAVKLRLRPIIMTSLAFILGVLPLALATGAGAASRNTIGVTVLGGMIASSTISIFIVPVLFVLFTKFSYGKKQLDWLEAHHEELMDKAKRVEEQNIDAELEYEIEQAQRENKADREAHGKS</sequence>
<dbReference type="GO" id="GO:0009636">
    <property type="term" value="P:response to toxic substance"/>
    <property type="evidence" value="ECO:0007669"/>
    <property type="project" value="UniProtKB-ARBA"/>
</dbReference>
<keyword evidence="5" id="KW-0997">Cell inner membrane</keyword>
<feature type="transmembrane region" description="Helical" evidence="10">
    <location>
        <begin position="378"/>
        <end position="401"/>
    </location>
</feature>
<evidence type="ECO:0000256" key="8">
    <source>
        <dbReference type="ARBA" id="ARBA00023136"/>
    </source>
</evidence>
<dbReference type="GO" id="GO:0042910">
    <property type="term" value="F:xenobiotic transmembrane transporter activity"/>
    <property type="evidence" value="ECO:0007669"/>
    <property type="project" value="TreeGrafter"/>
</dbReference>
<feature type="transmembrane region" description="Helical" evidence="10">
    <location>
        <begin position="521"/>
        <end position="540"/>
    </location>
</feature>
<evidence type="ECO:0000256" key="1">
    <source>
        <dbReference type="ARBA" id="ARBA00004429"/>
    </source>
</evidence>
<evidence type="ECO:0000259" key="11">
    <source>
        <dbReference type="PROSITE" id="PS50156"/>
    </source>
</evidence>
<dbReference type="AlphaFoldDB" id="A0A1Q6A002"/>
<comment type="caution">
    <text evidence="12">The sequence shown here is derived from an EMBL/GenBank/DDBJ whole genome shotgun (WGS) entry which is preliminary data.</text>
</comment>
<dbReference type="SUPFAM" id="SSF82693">
    <property type="entry name" value="Multidrug efflux transporter AcrB pore domain, PN1, PN2, PC1 and PC2 subdomains"/>
    <property type="match status" value="4"/>
</dbReference>
<comment type="similarity">
    <text evidence="2">Belongs to the resistance-nodulation-cell division (RND) (TC 2.A.6) family.</text>
</comment>
<protein>
    <submittedName>
        <fullName evidence="12">Efflux pump membrane transporter BepE</fullName>
    </submittedName>
</protein>
<evidence type="ECO:0000256" key="6">
    <source>
        <dbReference type="ARBA" id="ARBA00022692"/>
    </source>
</evidence>
<feature type="domain" description="SSD" evidence="11">
    <location>
        <begin position="353"/>
        <end position="479"/>
    </location>
</feature>
<evidence type="ECO:0000256" key="3">
    <source>
        <dbReference type="ARBA" id="ARBA00022448"/>
    </source>
</evidence>
<feature type="transmembrane region" description="Helical" evidence="10">
    <location>
        <begin position="861"/>
        <end position="879"/>
    </location>
</feature>
<feature type="transmembrane region" description="Helical" evidence="10">
    <location>
        <begin position="990"/>
        <end position="1016"/>
    </location>
</feature>
<keyword evidence="4" id="KW-1003">Cell membrane</keyword>
<keyword evidence="3" id="KW-0813">Transport</keyword>
<keyword evidence="13" id="KW-1185">Reference proteome</keyword>
<evidence type="ECO:0000313" key="12">
    <source>
        <dbReference type="EMBL" id="OKS87321.1"/>
    </source>
</evidence>
<dbReference type="SUPFAM" id="SSF82866">
    <property type="entry name" value="Multidrug efflux transporter AcrB transmembrane domain"/>
    <property type="match status" value="2"/>
</dbReference>
<dbReference type="InterPro" id="IPR027463">
    <property type="entry name" value="AcrB_DN_DC_subdom"/>
</dbReference>
<dbReference type="GO" id="GO:0005886">
    <property type="term" value="C:plasma membrane"/>
    <property type="evidence" value="ECO:0007669"/>
    <property type="project" value="UniProtKB-SubCell"/>
</dbReference>
<evidence type="ECO:0000256" key="5">
    <source>
        <dbReference type="ARBA" id="ARBA00022519"/>
    </source>
</evidence>